<feature type="region of interest" description="Disordered" evidence="1">
    <location>
        <begin position="148"/>
        <end position="189"/>
    </location>
</feature>
<name>A0AAD7V6S1_9FUNG</name>
<comment type="caution">
    <text evidence="2">The sequence shown here is derived from an EMBL/GenBank/DDBJ whole genome shotgun (WGS) entry which is preliminary data.</text>
</comment>
<gene>
    <name evidence="2" type="ORF">O0I10_003820</name>
</gene>
<proteinExistence type="predicted"/>
<dbReference type="Proteomes" id="UP001234581">
    <property type="component" value="Unassembled WGS sequence"/>
</dbReference>
<dbReference type="RefSeq" id="XP_058345276.1">
    <property type="nucleotide sequence ID" value="XM_058483887.1"/>
</dbReference>
<reference evidence="2 3" key="1">
    <citation type="submission" date="2023-03" db="EMBL/GenBank/DDBJ databases">
        <title>Genome sequence of Lichtheimia ornata CBS 291.66.</title>
        <authorList>
            <person name="Mohabir J.T."/>
            <person name="Shea T.P."/>
            <person name="Kurbessoian T."/>
            <person name="Berby B."/>
            <person name="Fontaine J."/>
            <person name="Livny J."/>
            <person name="Gnirke A."/>
            <person name="Stajich J.E."/>
            <person name="Cuomo C.A."/>
        </authorList>
    </citation>
    <scope>NUCLEOTIDE SEQUENCE [LARGE SCALE GENOMIC DNA]</scope>
    <source>
        <strain evidence="2">CBS 291.66</strain>
    </source>
</reference>
<evidence type="ECO:0000256" key="1">
    <source>
        <dbReference type="SAM" id="MobiDB-lite"/>
    </source>
</evidence>
<feature type="region of interest" description="Disordered" evidence="1">
    <location>
        <begin position="220"/>
        <end position="239"/>
    </location>
</feature>
<evidence type="ECO:0000313" key="3">
    <source>
        <dbReference type="Proteomes" id="UP001234581"/>
    </source>
</evidence>
<organism evidence="2 3">
    <name type="scientific">Lichtheimia ornata</name>
    <dbReference type="NCBI Taxonomy" id="688661"/>
    <lineage>
        <taxon>Eukaryota</taxon>
        <taxon>Fungi</taxon>
        <taxon>Fungi incertae sedis</taxon>
        <taxon>Mucoromycota</taxon>
        <taxon>Mucoromycotina</taxon>
        <taxon>Mucoromycetes</taxon>
        <taxon>Mucorales</taxon>
        <taxon>Lichtheimiaceae</taxon>
        <taxon>Lichtheimia</taxon>
    </lineage>
</organism>
<dbReference type="GeneID" id="83211233"/>
<feature type="compositionally biased region" description="Pro residues" evidence="1">
    <location>
        <begin position="159"/>
        <end position="170"/>
    </location>
</feature>
<sequence length="239" mass="26360">MDPSSVTPPSLYHSPAASTPSTEYTIDSFLSPSIPSHSLGANETAIAISPRASWPKISNTAPKDDVYRVMQAVAIDVVEVIMTHYSHQGGLANQSLVSGTTDQAVKFLTDDPRLQQEYYRDVMFELDKLIMQQERSLTHIQVPTPEITMTNDNALSPPSAAPPPPPPPPEASTARAIPSTKADKKWKCDHCGAPCSRSDAVKRHWRESCTLNPESKKVKKMISQQQQQQQVLFLGNQQR</sequence>
<dbReference type="EMBL" id="JARTCD010000013">
    <property type="protein sequence ID" value="KAJ8660363.1"/>
    <property type="molecule type" value="Genomic_DNA"/>
</dbReference>
<accession>A0AAD7V6S1</accession>
<keyword evidence="3" id="KW-1185">Reference proteome</keyword>
<dbReference type="AlphaFoldDB" id="A0AAD7V6S1"/>
<evidence type="ECO:0000313" key="2">
    <source>
        <dbReference type="EMBL" id="KAJ8660363.1"/>
    </source>
</evidence>
<protein>
    <submittedName>
        <fullName evidence="2">Uncharacterized protein</fullName>
    </submittedName>
</protein>